<dbReference type="InterPro" id="IPR041710">
    <property type="entry name" value="HPS/KGPDC"/>
</dbReference>
<dbReference type="InterPro" id="IPR011051">
    <property type="entry name" value="RmlC_Cupin_sf"/>
</dbReference>
<comment type="catalytic activity">
    <reaction evidence="1">
        <text>D-ribulose 5-phosphate + formaldehyde = D-arabino-hex-3-ulose 6-phosphate</text>
        <dbReference type="Rhea" id="RHEA:25201"/>
        <dbReference type="ChEBI" id="CHEBI:16842"/>
        <dbReference type="ChEBI" id="CHEBI:58121"/>
        <dbReference type="ChEBI" id="CHEBI:58542"/>
        <dbReference type="EC" id="4.1.2.43"/>
    </reaction>
</comment>
<keyword evidence="6" id="KW-0456">Lyase</keyword>
<reference evidence="9 10" key="1">
    <citation type="submission" date="2019-07" db="EMBL/GenBank/DDBJ databases">
        <authorList>
            <person name="Brisse S."/>
            <person name="Rodrigues C."/>
            <person name="Thorpe H."/>
        </authorList>
    </citation>
    <scope>NUCLEOTIDE SEQUENCE [LARGE SCALE GENOMIC DNA]</scope>
    <source>
        <strain evidence="9">SB6411</strain>
    </source>
</reference>
<dbReference type="Proteomes" id="UP000317652">
    <property type="component" value="Unassembled WGS sequence"/>
</dbReference>
<dbReference type="Gene3D" id="2.60.120.10">
    <property type="entry name" value="Jelly Rolls"/>
    <property type="match status" value="1"/>
</dbReference>
<name>A0ABY6VIH3_9ENTR</name>
<dbReference type="InterPro" id="IPR014710">
    <property type="entry name" value="RmlC-like_jellyroll"/>
</dbReference>
<sequence>MEKQLLKVEPFFEPRIWGGERLKERYGYKTDITPVGEVYNVVALPGQADCLVSGTGKTLSQLYREKPQWFNCDTAQLPIRVNILDPLDDLSVQLHPDDAYALEHDNSRGKPEAWVILDTPADGRIAFGHYAASREEFKKLSASKSFDKLVRYIPAKKDGYLDIPAGTLHAIGKDVLTYNISRNADLTYRLFDYNRVDPTTGHERDLHIDKVIDNVVVPDDGKNFQWFNSTEEAGCELTRYWNEPGLYTLTRLKALTEGHYSQPRFSFITVVEGDGRINDIDIIEVGTPFLIDAGREAVKQLKNTFPDKDVLCDAKIMDAGSYEAKLAYDVGADYVTVLAVTDDLTIKGCVDEAKKQGKKVLVDMICVTDFAARVPTLEALGVDVIAVHTGADQQASGRTPLQDLAELRSHVKQTQIAVAGGISSQTIRSYLAFRPDIVIVGSGILNAQDPEREARLIAEALKEAAQ</sequence>
<evidence type="ECO:0000256" key="1">
    <source>
        <dbReference type="ARBA" id="ARBA00000718"/>
    </source>
</evidence>
<keyword evidence="5" id="KW-0210">Decarboxylase</keyword>
<keyword evidence="7" id="KW-0119">Carbohydrate metabolism</keyword>
<evidence type="ECO:0000313" key="10">
    <source>
        <dbReference type="Proteomes" id="UP000317652"/>
    </source>
</evidence>
<comment type="pathway">
    <text evidence="2">One-carbon metabolism; formaldehyde assimilation via RuMP pathway; D-fructose 6-phosphate from D-ribulose 5-phosphate and formaldehyde: step 1/2.</text>
</comment>
<dbReference type="InterPro" id="IPR013785">
    <property type="entry name" value="Aldolase_TIM"/>
</dbReference>
<dbReference type="SUPFAM" id="SSF51182">
    <property type="entry name" value="RmlC-like cupins"/>
    <property type="match status" value="1"/>
</dbReference>
<comment type="caution">
    <text evidence="9">The sequence shown here is derived from an EMBL/GenBank/DDBJ whole genome shotgun (WGS) entry which is preliminary data.</text>
</comment>
<dbReference type="RefSeq" id="WP_142982467.1">
    <property type="nucleotide sequence ID" value="NZ_CABGGS010000044.1"/>
</dbReference>
<dbReference type="Pfam" id="PF00215">
    <property type="entry name" value="OMPdecase"/>
    <property type="match status" value="1"/>
</dbReference>
<dbReference type="SMART" id="SM00934">
    <property type="entry name" value="OMPdecase"/>
    <property type="match status" value="1"/>
</dbReference>
<dbReference type="EC" id="4.1.2.43" evidence="4"/>
<proteinExistence type="inferred from homology"/>
<evidence type="ECO:0000256" key="5">
    <source>
        <dbReference type="ARBA" id="ARBA00022793"/>
    </source>
</evidence>
<dbReference type="SUPFAM" id="SSF51366">
    <property type="entry name" value="Ribulose-phoshate binding barrel"/>
    <property type="match status" value="1"/>
</dbReference>
<comment type="similarity">
    <text evidence="3">Belongs to the HPS/KGPDC family. HPS subfamily.</text>
</comment>
<evidence type="ECO:0000256" key="3">
    <source>
        <dbReference type="ARBA" id="ARBA00006350"/>
    </source>
</evidence>
<dbReference type="InterPro" id="IPR001754">
    <property type="entry name" value="OMPdeCOase_dom"/>
</dbReference>
<dbReference type="InterPro" id="IPR011060">
    <property type="entry name" value="RibuloseP-bd_barrel"/>
</dbReference>
<dbReference type="Gene3D" id="3.20.20.70">
    <property type="entry name" value="Aldolase class I"/>
    <property type="match status" value="1"/>
</dbReference>
<evidence type="ECO:0000256" key="2">
    <source>
        <dbReference type="ARBA" id="ARBA00005014"/>
    </source>
</evidence>
<protein>
    <recommendedName>
        <fullName evidence="4">3-hexulose-6-phosphate synthase</fullName>
        <ecNumber evidence="4">4.1.2.43</ecNumber>
    </recommendedName>
</protein>
<dbReference type="CDD" id="cd04726">
    <property type="entry name" value="KGPDC_HPS"/>
    <property type="match status" value="1"/>
</dbReference>
<evidence type="ECO:0000256" key="7">
    <source>
        <dbReference type="ARBA" id="ARBA00023277"/>
    </source>
</evidence>
<gene>
    <name evidence="9" type="primary">hxlA_1</name>
    <name evidence="9" type="ORF">SB6411_02934</name>
</gene>
<organism evidence="9 10">
    <name type="scientific">Klebsiella spallanzanii</name>
    <dbReference type="NCBI Taxonomy" id="2587528"/>
    <lineage>
        <taxon>Bacteria</taxon>
        <taxon>Pseudomonadati</taxon>
        <taxon>Pseudomonadota</taxon>
        <taxon>Gammaproteobacteria</taxon>
        <taxon>Enterobacterales</taxon>
        <taxon>Enterobacteriaceae</taxon>
        <taxon>Klebsiella/Raoultella group</taxon>
        <taxon>Klebsiella</taxon>
    </lineage>
</organism>
<evidence type="ECO:0000313" key="9">
    <source>
        <dbReference type="EMBL" id="VUS80608.1"/>
    </source>
</evidence>
<evidence type="ECO:0000259" key="8">
    <source>
        <dbReference type="SMART" id="SM00934"/>
    </source>
</evidence>
<dbReference type="CDD" id="cd07010">
    <property type="entry name" value="cupin_PMI_type_I_N_bac"/>
    <property type="match status" value="1"/>
</dbReference>
<dbReference type="PANTHER" id="PTHR35039">
    <property type="entry name" value="3-KETO-L-GULONATE-6-PHOSPHATE DECARBOXYLASE SGBH-RELATED"/>
    <property type="match status" value="1"/>
</dbReference>
<evidence type="ECO:0000256" key="4">
    <source>
        <dbReference type="ARBA" id="ARBA00012890"/>
    </source>
</evidence>
<dbReference type="InterPro" id="IPR017553">
    <property type="entry name" value="3-hexulose-6-phosphate_synth"/>
</dbReference>
<keyword evidence="10" id="KW-1185">Reference proteome</keyword>
<feature type="domain" description="Orotidine 5'-phosphate decarboxylase" evidence="8">
    <location>
        <begin position="274"/>
        <end position="457"/>
    </location>
</feature>
<dbReference type="EMBL" id="CABGGS010000044">
    <property type="protein sequence ID" value="VUS80608.1"/>
    <property type="molecule type" value="Genomic_DNA"/>
</dbReference>
<accession>A0ABY6VIH3</accession>
<dbReference type="PANTHER" id="PTHR35039:SF3">
    <property type="entry name" value="3-KETO-L-GULONATE-6-PHOSPHATE DECARBOXYLASE SGBH-RELATED"/>
    <property type="match status" value="1"/>
</dbReference>
<dbReference type="NCBIfam" id="TIGR03128">
    <property type="entry name" value="RuMP_HxlA"/>
    <property type="match status" value="1"/>
</dbReference>
<evidence type="ECO:0000256" key="6">
    <source>
        <dbReference type="ARBA" id="ARBA00023239"/>
    </source>
</evidence>